<gene>
    <name evidence="2" type="ORF">MUK42_28561</name>
</gene>
<reference evidence="2" key="1">
    <citation type="submission" date="2022-05" db="EMBL/GenBank/DDBJ databases">
        <title>The Musa troglodytarum L. genome provides insights into the mechanism of non-climacteric behaviour and enrichment of carotenoids.</title>
        <authorList>
            <person name="Wang J."/>
        </authorList>
    </citation>
    <scope>NUCLEOTIDE SEQUENCE</scope>
    <source>
        <tissue evidence="2">Leaf</tissue>
    </source>
</reference>
<accession>A0A9E7F2T4</accession>
<feature type="region of interest" description="Disordered" evidence="1">
    <location>
        <begin position="40"/>
        <end position="60"/>
    </location>
</feature>
<keyword evidence="3" id="KW-1185">Reference proteome</keyword>
<evidence type="ECO:0000313" key="3">
    <source>
        <dbReference type="Proteomes" id="UP001055439"/>
    </source>
</evidence>
<evidence type="ECO:0000256" key="1">
    <source>
        <dbReference type="SAM" id="MobiDB-lite"/>
    </source>
</evidence>
<protein>
    <submittedName>
        <fullName evidence="2">Uncharacterized protein</fullName>
    </submittedName>
</protein>
<dbReference type="EMBL" id="CP097504">
    <property type="protein sequence ID" value="URD86577.1"/>
    <property type="molecule type" value="Genomic_DNA"/>
</dbReference>
<organism evidence="2 3">
    <name type="scientific">Musa troglodytarum</name>
    <name type="common">fe'i banana</name>
    <dbReference type="NCBI Taxonomy" id="320322"/>
    <lineage>
        <taxon>Eukaryota</taxon>
        <taxon>Viridiplantae</taxon>
        <taxon>Streptophyta</taxon>
        <taxon>Embryophyta</taxon>
        <taxon>Tracheophyta</taxon>
        <taxon>Spermatophyta</taxon>
        <taxon>Magnoliopsida</taxon>
        <taxon>Liliopsida</taxon>
        <taxon>Zingiberales</taxon>
        <taxon>Musaceae</taxon>
        <taxon>Musa</taxon>
    </lineage>
</organism>
<dbReference type="Proteomes" id="UP001055439">
    <property type="component" value="Chromosome 2"/>
</dbReference>
<proteinExistence type="predicted"/>
<dbReference type="AlphaFoldDB" id="A0A9E7F2T4"/>
<name>A0A9E7F2T4_9LILI</name>
<evidence type="ECO:0000313" key="2">
    <source>
        <dbReference type="EMBL" id="URD86577.1"/>
    </source>
</evidence>
<sequence>MARRGVPLLGDSSTPVDHALGLVEASAFDVQGGCVKATAERRRSDTALRQRVPQSPSMRKPCYRVREDSASITAEESLLEHSPLSCGVLQFAMEEVNVVEHHESCKEHRNASFLSTRLT</sequence>